<feature type="binding site" evidence="4">
    <location>
        <position position="349"/>
    </location>
    <ligand>
        <name>Fe cation</name>
        <dbReference type="ChEBI" id="CHEBI:24875"/>
    </ligand>
</feature>
<keyword evidence="4" id="KW-0812">Transmembrane</keyword>
<name>A0A254NB18_9BURK</name>
<organism evidence="7 8">
    <name type="scientific">Roseateles puraquae</name>
    <dbReference type="NCBI Taxonomy" id="431059"/>
    <lineage>
        <taxon>Bacteria</taxon>
        <taxon>Pseudomonadati</taxon>
        <taxon>Pseudomonadota</taxon>
        <taxon>Betaproteobacteria</taxon>
        <taxon>Burkholderiales</taxon>
        <taxon>Sphaerotilaceae</taxon>
        <taxon>Roseateles</taxon>
    </lineage>
</organism>
<keyword evidence="4" id="KW-0472">Membrane</keyword>
<protein>
    <recommendedName>
        <fullName evidence="4">Lipopolysaccharide assembly protein B</fullName>
    </recommendedName>
</protein>
<dbReference type="SUPFAM" id="SSF48452">
    <property type="entry name" value="TPR-like"/>
    <property type="match status" value="2"/>
</dbReference>
<keyword evidence="2 4" id="KW-0677">Repeat</keyword>
<keyword evidence="4" id="KW-0408">Iron</keyword>
<gene>
    <name evidence="4" type="primary">lapB</name>
    <name evidence="7" type="ORF">CDO81_01465</name>
</gene>
<dbReference type="InterPro" id="IPR030865">
    <property type="entry name" value="LapB"/>
</dbReference>
<sequence>MEFDPRWLLFVLPVVFVLGWLASKLDSKQWKLEQRESPKAYFKGLNLLLNEQQDKAIDAFIEAVQNDPDTSELHFALGSLFRRRGETERAVRVHEHLLRRGDLPKAERDRAQHELAQDFFKAGLFDRAEAAYAELRGTAFEREARLALLSLYERSRDWAKAAEVAAELEAAGTGSFSSRIAHYLCEQALVAQAQGHGDLVPALLDQAQRRSPESARAYVLQGQMLLKANQPEAALAAFTHLLAVNPPAFNLVAADCAAAAQALGRPERAITLLLEQYQRAPSMHLLRALATLQPGPQRERLAAHLREQPALSAATDLLKLNASALPPDEAAPLIQTLEKATKPLQRYRCAACGFEAAHYFWQCPGCLNWDTYPPRHVEEL</sequence>
<comment type="function">
    <text evidence="4">Modulates cellular lipopolysaccharide (LPS) levels by regulating LpxC, which is involved in lipid A biosynthesis. May act by modulating the proteolytic activity of FtsH towards LpxC. May also coordinate assembly of proteins involved in LPS synthesis at the plasma membrane.</text>
</comment>
<proteinExistence type="inferred from homology"/>
<evidence type="ECO:0000256" key="1">
    <source>
        <dbReference type="ARBA" id="ARBA00022723"/>
    </source>
</evidence>
<dbReference type="RefSeq" id="WP_088481386.1">
    <property type="nucleotide sequence ID" value="NZ_JBCNLH010000006.1"/>
</dbReference>
<dbReference type="PANTHER" id="PTHR45586">
    <property type="entry name" value="TPR REPEAT-CONTAINING PROTEIN PA4667"/>
    <property type="match status" value="1"/>
</dbReference>
<comment type="subcellular location">
    <subcellularLocation>
        <location evidence="4">Cell inner membrane</location>
        <topology evidence="4">Single-pass membrane protein</topology>
        <orientation evidence="4">Cytoplasmic side</orientation>
    </subcellularLocation>
</comment>
<dbReference type="OrthoDB" id="507476at2"/>
<evidence type="ECO:0000313" key="8">
    <source>
        <dbReference type="Proteomes" id="UP000197446"/>
    </source>
</evidence>
<evidence type="ECO:0000313" key="7">
    <source>
        <dbReference type="EMBL" id="OWR05175.1"/>
    </source>
</evidence>
<comment type="caution">
    <text evidence="7">The sequence shown here is derived from an EMBL/GenBank/DDBJ whole genome shotgun (WGS) entry which is preliminary data.</text>
</comment>
<dbReference type="GO" id="GO:0009898">
    <property type="term" value="C:cytoplasmic side of plasma membrane"/>
    <property type="evidence" value="ECO:0007669"/>
    <property type="project" value="UniProtKB-UniRule"/>
</dbReference>
<dbReference type="EMBL" id="NISI01000001">
    <property type="protein sequence ID" value="OWR05175.1"/>
    <property type="molecule type" value="Genomic_DNA"/>
</dbReference>
<feature type="repeat" description="TPR" evidence="5">
    <location>
        <begin position="215"/>
        <end position="248"/>
    </location>
</feature>
<feature type="binding site" evidence="4">
    <location>
        <position position="352"/>
    </location>
    <ligand>
        <name>Fe cation</name>
        <dbReference type="ChEBI" id="CHEBI:24875"/>
    </ligand>
</feature>
<evidence type="ECO:0000259" key="6">
    <source>
        <dbReference type="Pfam" id="PF18073"/>
    </source>
</evidence>
<keyword evidence="4" id="KW-0997">Cell inner membrane</keyword>
<dbReference type="GO" id="GO:0008653">
    <property type="term" value="P:lipopolysaccharide metabolic process"/>
    <property type="evidence" value="ECO:0007669"/>
    <property type="project" value="InterPro"/>
</dbReference>
<keyword evidence="8" id="KW-1185">Reference proteome</keyword>
<dbReference type="InterPro" id="IPR041166">
    <property type="entry name" value="Rubredoxin_2"/>
</dbReference>
<dbReference type="Pfam" id="PF18073">
    <property type="entry name" value="Zn_ribbon_LapB"/>
    <property type="match status" value="1"/>
</dbReference>
<evidence type="ECO:0000256" key="5">
    <source>
        <dbReference type="PROSITE-ProRule" id="PRU00339"/>
    </source>
</evidence>
<accession>A0A254NB18</accession>
<keyword evidence="4" id="KW-1003">Cell membrane</keyword>
<feature type="topological domain" description="Cytoplasmic" evidence="4">
    <location>
        <begin position="24"/>
        <end position="380"/>
    </location>
</feature>
<dbReference type="NCBIfam" id="NF008755">
    <property type="entry name" value="PRK11788.1-3"/>
    <property type="match status" value="1"/>
</dbReference>
<comment type="similarity">
    <text evidence="4">Belongs to the LapB family.</text>
</comment>
<keyword evidence="3 4" id="KW-0802">TPR repeat</keyword>
<dbReference type="SMART" id="SM00028">
    <property type="entry name" value="TPR"/>
    <property type="match status" value="3"/>
</dbReference>
<evidence type="ECO:0000256" key="3">
    <source>
        <dbReference type="ARBA" id="ARBA00022803"/>
    </source>
</evidence>
<dbReference type="GO" id="GO:0005506">
    <property type="term" value="F:iron ion binding"/>
    <property type="evidence" value="ECO:0007669"/>
    <property type="project" value="UniProtKB-UniRule"/>
</dbReference>
<dbReference type="InterPro" id="IPR051012">
    <property type="entry name" value="CellSynth/LPSAsmb/PSIAsmb"/>
</dbReference>
<dbReference type="HAMAP" id="MF_00994">
    <property type="entry name" value="LPS_assembly_LapB"/>
    <property type="match status" value="1"/>
</dbReference>
<dbReference type="InterPro" id="IPR011990">
    <property type="entry name" value="TPR-like_helical_dom_sf"/>
</dbReference>
<dbReference type="AlphaFoldDB" id="A0A254NB18"/>
<dbReference type="Gene3D" id="1.25.40.10">
    <property type="entry name" value="Tetratricopeptide repeat domain"/>
    <property type="match status" value="2"/>
</dbReference>
<dbReference type="Pfam" id="PF13176">
    <property type="entry name" value="TPR_7"/>
    <property type="match status" value="1"/>
</dbReference>
<dbReference type="InterPro" id="IPR019734">
    <property type="entry name" value="TPR_rpt"/>
</dbReference>
<reference evidence="7 8" key="1">
    <citation type="journal article" date="2007" name="Int. J. Syst. Evol. Microbiol.">
        <title>Description of Pelomonas aquatica sp. nov. and Pelomonas puraquae sp. nov., isolated from industrial and haemodialysis water.</title>
        <authorList>
            <person name="Gomila M."/>
            <person name="Bowien B."/>
            <person name="Falsen E."/>
            <person name="Moore E.R."/>
            <person name="Lalucat J."/>
        </authorList>
    </citation>
    <scope>NUCLEOTIDE SEQUENCE [LARGE SCALE GENOMIC DNA]</scope>
    <source>
        <strain evidence="7 8">CCUG 52769</strain>
    </source>
</reference>
<feature type="binding site" evidence="4">
    <location>
        <position position="366"/>
    </location>
    <ligand>
        <name>Fe cation</name>
        <dbReference type="ChEBI" id="CHEBI:24875"/>
    </ligand>
</feature>
<dbReference type="Proteomes" id="UP000197446">
    <property type="component" value="Unassembled WGS sequence"/>
</dbReference>
<dbReference type="GO" id="GO:0046890">
    <property type="term" value="P:regulation of lipid biosynthetic process"/>
    <property type="evidence" value="ECO:0007669"/>
    <property type="project" value="UniProtKB-UniRule"/>
</dbReference>
<keyword evidence="4" id="KW-1133">Transmembrane helix</keyword>
<evidence type="ECO:0000256" key="2">
    <source>
        <dbReference type="ARBA" id="ARBA00022737"/>
    </source>
</evidence>
<dbReference type="PROSITE" id="PS50005">
    <property type="entry name" value="TPR"/>
    <property type="match status" value="1"/>
</dbReference>
<evidence type="ECO:0000256" key="4">
    <source>
        <dbReference type="HAMAP-Rule" id="MF_00994"/>
    </source>
</evidence>
<keyword evidence="1 4" id="KW-0479">Metal-binding</keyword>
<dbReference type="PANTHER" id="PTHR45586:SF1">
    <property type="entry name" value="LIPOPOLYSACCHARIDE ASSEMBLY PROTEIN B"/>
    <property type="match status" value="1"/>
</dbReference>
<feature type="domain" description="LapB rubredoxin metal binding" evidence="6">
    <location>
        <begin position="347"/>
        <end position="371"/>
    </location>
</feature>
<feature type="binding site" evidence="4">
    <location>
        <position position="363"/>
    </location>
    <ligand>
        <name>Fe cation</name>
        <dbReference type="ChEBI" id="CHEBI:24875"/>
    </ligand>
</feature>
<dbReference type="Pfam" id="PF13432">
    <property type="entry name" value="TPR_16"/>
    <property type="match status" value="2"/>
</dbReference>